<feature type="compositionally biased region" description="Polar residues" evidence="1">
    <location>
        <begin position="118"/>
        <end position="127"/>
    </location>
</feature>
<name>A0ABU2G7U0_9EURY</name>
<keyword evidence="3" id="KW-1185">Reference proteome</keyword>
<reference evidence="2 3" key="1">
    <citation type="submission" date="2022-06" db="EMBL/GenBank/DDBJ databases">
        <title>Halogeometricum sp. a new haloarchaeum isolate from saline soil.</title>
        <authorList>
            <person name="Strakova D."/>
            <person name="Galisteo C."/>
            <person name="Sanchez-Porro C."/>
            <person name="Ventosa A."/>
        </authorList>
    </citation>
    <scope>NUCLEOTIDE SEQUENCE [LARGE SCALE GENOMIC DNA]</scope>
    <source>
        <strain evidence="3">S3BR25-2</strain>
    </source>
</reference>
<feature type="compositionally biased region" description="Acidic residues" evidence="1">
    <location>
        <begin position="128"/>
        <end position="176"/>
    </location>
</feature>
<proteinExistence type="predicted"/>
<feature type="region of interest" description="Disordered" evidence="1">
    <location>
        <begin position="106"/>
        <end position="176"/>
    </location>
</feature>
<gene>
    <name evidence="2" type="ORF">NDI79_19115</name>
</gene>
<evidence type="ECO:0000313" key="3">
    <source>
        <dbReference type="Proteomes" id="UP001254813"/>
    </source>
</evidence>
<sequence length="176" mass="19068">MSSQSTLADDDLFGEAAEEMRAEVEDHLDAARSALPAADDVWDAEADNVLGVLNGLRSSLDVGDADDHLRQAKKTFIIGQRAEAFEDADDLEEEIESMTELLDSVRETGELVGELTSAMPQLRSQLQEAEDASEADAGEEEEEEADADDEEAEEEEEAEADVDADEESADEAEADD</sequence>
<dbReference type="Pfam" id="PF19103">
    <property type="entry name" value="DUF5790"/>
    <property type="match status" value="1"/>
</dbReference>
<dbReference type="EMBL" id="JAMQOQ010000006">
    <property type="protein sequence ID" value="MDS0296289.1"/>
    <property type="molecule type" value="Genomic_DNA"/>
</dbReference>
<organism evidence="2 3">
    <name type="scientific">Halogeometricum luteum</name>
    <dbReference type="NCBI Taxonomy" id="2950537"/>
    <lineage>
        <taxon>Archaea</taxon>
        <taxon>Methanobacteriati</taxon>
        <taxon>Methanobacteriota</taxon>
        <taxon>Stenosarchaea group</taxon>
        <taxon>Halobacteria</taxon>
        <taxon>Halobacteriales</taxon>
        <taxon>Haloferacaceae</taxon>
        <taxon>Halogeometricum</taxon>
    </lineage>
</organism>
<dbReference type="RefSeq" id="WP_310930305.1">
    <property type="nucleotide sequence ID" value="NZ_JAMQOQ010000006.1"/>
</dbReference>
<dbReference type="InterPro" id="IPR043808">
    <property type="entry name" value="DUF5790"/>
</dbReference>
<dbReference type="Proteomes" id="UP001254813">
    <property type="component" value="Unassembled WGS sequence"/>
</dbReference>
<evidence type="ECO:0000256" key="1">
    <source>
        <dbReference type="SAM" id="MobiDB-lite"/>
    </source>
</evidence>
<protein>
    <submittedName>
        <fullName evidence="2">DUF5790 family protein</fullName>
    </submittedName>
</protein>
<evidence type="ECO:0000313" key="2">
    <source>
        <dbReference type="EMBL" id="MDS0296289.1"/>
    </source>
</evidence>
<comment type="caution">
    <text evidence="2">The sequence shown here is derived from an EMBL/GenBank/DDBJ whole genome shotgun (WGS) entry which is preliminary data.</text>
</comment>
<accession>A0ABU2G7U0</accession>